<dbReference type="AlphaFoldDB" id="A0A2T2P8A5"/>
<protein>
    <submittedName>
        <fullName evidence="2">Uncharacterized protein</fullName>
    </submittedName>
</protein>
<evidence type="ECO:0000256" key="1">
    <source>
        <dbReference type="SAM" id="Phobius"/>
    </source>
</evidence>
<feature type="transmembrane region" description="Helical" evidence="1">
    <location>
        <begin position="20"/>
        <end position="40"/>
    </location>
</feature>
<dbReference type="EMBL" id="KZ678128">
    <property type="protein sequence ID" value="PSN73884.1"/>
    <property type="molecule type" value="Genomic_DNA"/>
</dbReference>
<name>A0A2T2P8A5_CORCC</name>
<evidence type="ECO:0000313" key="2">
    <source>
        <dbReference type="EMBL" id="PSN73884.1"/>
    </source>
</evidence>
<gene>
    <name evidence="2" type="ORF">BS50DRAFT_3065</name>
</gene>
<accession>A0A2T2P8A5</accession>
<evidence type="ECO:0000313" key="3">
    <source>
        <dbReference type="Proteomes" id="UP000240883"/>
    </source>
</evidence>
<reference evidence="2 3" key="1">
    <citation type="journal article" date="2018" name="Front. Microbiol.">
        <title>Genome-Wide Analysis of Corynespora cassiicola Leaf Fall Disease Putative Effectors.</title>
        <authorList>
            <person name="Lopez D."/>
            <person name="Ribeiro S."/>
            <person name="Label P."/>
            <person name="Fumanal B."/>
            <person name="Venisse J.S."/>
            <person name="Kohler A."/>
            <person name="de Oliveira R.R."/>
            <person name="Labutti K."/>
            <person name="Lipzen A."/>
            <person name="Lail K."/>
            <person name="Bauer D."/>
            <person name="Ohm R.A."/>
            <person name="Barry K.W."/>
            <person name="Spatafora J."/>
            <person name="Grigoriev I.V."/>
            <person name="Martin F.M."/>
            <person name="Pujade-Renaud V."/>
        </authorList>
    </citation>
    <scope>NUCLEOTIDE SEQUENCE [LARGE SCALE GENOMIC DNA]</scope>
    <source>
        <strain evidence="2 3">Philippines</strain>
    </source>
</reference>
<keyword evidence="1" id="KW-0812">Transmembrane</keyword>
<keyword evidence="1" id="KW-0472">Membrane</keyword>
<proteinExistence type="predicted"/>
<organism evidence="2 3">
    <name type="scientific">Corynespora cassiicola Philippines</name>
    <dbReference type="NCBI Taxonomy" id="1448308"/>
    <lineage>
        <taxon>Eukaryota</taxon>
        <taxon>Fungi</taxon>
        <taxon>Dikarya</taxon>
        <taxon>Ascomycota</taxon>
        <taxon>Pezizomycotina</taxon>
        <taxon>Dothideomycetes</taxon>
        <taxon>Pleosporomycetidae</taxon>
        <taxon>Pleosporales</taxon>
        <taxon>Corynesporascaceae</taxon>
        <taxon>Corynespora</taxon>
    </lineage>
</organism>
<keyword evidence="3" id="KW-1185">Reference proteome</keyword>
<dbReference type="Proteomes" id="UP000240883">
    <property type="component" value="Unassembled WGS sequence"/>
</dbReference>
<sequence>MGISLWVTIDGIAKATRVWLGFIMFFSLTLPLSLASVPILPGRARRGQQRVCIYHSFPFWVIFLSYDNEKNLVLFFSSLFPLGWWNGEGELASSR</sequence>
<keyword evidence="1" id="KW-1133">Transmembrane helix</keyword>